<feature type="domain" description="Cupin type-2" evidence="2">
    <location>
        <begin position="63"/>
        <end position="112"/>
    </location>
</feature>
<name>A0ABP8LZW3_9BACT</name>
<gene>
    <name evidence="3" type="ORF">GCM10023188_36680</name>
</gene>
<keyword evidence="4" id="KW-1185">Reference proteome</keyword>
<dbReference type="InterPro" id="IPR014710">
    <property type="entry name" value="RmlC-like_jellyroll"/>
</dbReference>
<dbReference type="PANTHER" id="PTHR36448:SF2">
    <property type="entry name" value="CUPIN TYPE-1 DOMAIN-CONTAINING PROTEIN"/>
    <property type="match status" value="1"/>
</dbReference>
<dbReference type="InterPro" id="IPR014500">
    <property type="entry name" value="UCP019307_cupin"/>
</dbReference>
<dbReference type="EMBL" id="BAABHC010000029">
    <property type="protein sequence ID" value="GAA4439972.1"/>
    <property type="molecule type" value="Genomic_DNA"/>
</dbReference>
<dbReference type="Pfam" id="PF07883">
    <property type="entry name" value="Cupin_2"/>
    <property type="match status" value="1"/>
</dbReference>
<feature type="region of interest" description="Disordered" evidence="1">
    <location>
        <begin position="153"/>
        <end position="173"/>
    </location>
</feature>
<dbReference type="SUPFAM" id="SSF51182">
    <property type="entry name" value="RmlC-like cupins"/>
    <property type="match status" value="1"/>
</dbReference>
<comment type="caution">
    <text evidence="3">The sequence shown here is derived from an EMBL/GenBank/DDBJ whole genome shotgun (WGS) entry which is preliminary data.</text>
</comment>
<evidence type="ECO:0000313" key="3">
    <source>
        <dbReference type="EMBL" id="GAA4439972.1"/>
    </source>
</evidence>
<dbReference type="PANTHER" id="PTHR36448">
    <property type="entry name" value="BLR7373 PROTEIN"/>
    <property type="match status" value="1"/>
</dbReference>
<proteinExistence type="predicted"/>
<protein>
    <submittedName>
        <fullName evidence="3">Cupin domain-containing protein</fullName>
    </submittedName>
</protein>
<dbReference type="InterPro" id="IPR047121">
    <property type="entry name" value="YjiB-like"/>
</dbReference>
<reference evidence="4" key="1">
    <citation type="journal article" date="2019" name="Int. J. Syst. Evol. Microbiol.">
        <title>The Global Catalogue of Microorganisms (GCM) 10K type strain sequencing project: providing services to taxonomists for standard genome sequencing and annotation.</title>
        <authorList>
            <consortium name="The Broad Institute Genomics Platform"/>
            <consortium name="The Broad Institute Genome Sequencing Center for Infectious Disease"/>
            <person name="Wu L."/>
            <person name="Ma J."/>
        </authorList>
    </citation>
    <scope>NUCLEOTIDE SEQUENCE [LARGE SCALE GENOMIC DNA]</scope>
    <source>
        <strain evidence="4">JCM 17926</strain>
    </source>
</reference>
<dbReference type="CDD" id="cd02219">
    <property type="entry name" value="cupin_YjlB-like"/>
    <property type="match status" value="1"/>
</dbReference>
<accession>A0ABP8LZW3</accession>
<dbReference type="Proteomes" id="UP001500552">
    <property type="component" value="Unassembled WGS sequence"/>
</dbReference>
<dbReference type="InterPro" id="IPR011051">
    <property type="entry name" value="RmlC_Cupin_sf"/>
</dbReference>
<sequence length="173" mass="19117">MKDLSVNPIMLRPHGHIPNNPRLPLLLYRQVFRDPHALERQFKEAFRQHNWGGSWTNGVFDYHHYHSKSHEVLGVAAGSATLIFGGPGGKEVDVTAGDMVVLPAGTGHCRKSASPDFSVVGAYPPGQENYDICTEKDKPEEKMASIARVPLPELDPVAGPEGPAMQYWRHQVS</sequence>
<dbReference type="RefSeq" id="WP_345161023.1">
    <property type="nucleotide sequence ID" value="NZ_BAABHC010000029.1"/>
</dbReference>
<evidence type="ECO:0000256" key="1">
    <source>
        <dbReference type="SAM" id="MobiDB-lite"/>
    </source>
</evidence>
<dbReference type="PIRSF" id="PIRSF019307">
    <property type="entry name" value="UCP019307"/>
    <property type="match status" value="1"/>
</dbReference>
<evidence type="ECO:0000259" key="2">
    <source>
        <dbReference type="Pfam" id="PF07883"/>
    </source>
</evidence>
<dbReference type="InterPro" id="IPR013096">
    <property type="entry name" value="Cupin_2"/>
</dbReference>
<evidence type="ECO:0000313" key="4">
    <source>
        <dbReference type="Proteomes" id="UP001500552"/>
    </source>
</evidence>
<organism evidence="3 4">
    <name type="scientific">Pontibacter saemangeumensis</name>
    <dbReference type="NCBI Taxonomy" id="1084525"/>
    <lineage>
        <taxon>Bacteria</taxon>
        <taxon>Pseudomonadati</taxon>
        <taxon>Bacteroidota</taxon>
        <taxon>Cytophagia</taxon>
        <taxon>Cytophagales</taxon>
        <taxon>Hymenobacteraceae</taxon>
        <taxon>Pontibacter</taxon>
    </lineage>
</organism>
<dbReference type="Gene3D" id="2.60.120.10">
    <property type="entry name" value="Jelly Rolls"/>
    <property type="match status" value="1"/>
</dbReference>